<keyword evidence="2" id="KW-0808">Transferase</keyword>
<feature type="domain" description="Glycosyltransferase subfamily 4-like N-terminal" evidence="3">
    <location>
        <begin position="16"/>
        <end position="177"/>
    </location>
</feature>
<dbReference type="RefSeq" id="WP_227424560.1">
    <property type="nucleotide sequence ID" value="NZ_CP071868.1"/>
</dbReference>
<dbReference type="CDD" id="cd03809">
    <property type="entry name" value="GT4_MtfB-like"/>
    <property type="match status" value="1"/>
</dbReference>
<dbReference type="Proteomes" id="UP000663937">
    <property type="component" value="Chromosome"/>
</dbReference>
<dbReference type="Gene3D" id="3.40.50.2000">
    <property type="entry name" value="Glycogen Phosphorylase B"/>
    <property type="match status" value="2"/>
</dbReference>
<evidence type="ECO:0000313" key="4">
    <source>
        <dbReference type="EMBL" id="QTE30234.1"/>
    </source>
</evidence>
<dbReference type="AlphaFoldDB" id="A0A8A4ZE98"/>
<sequence length="365" mass="39517">MRLVIDATALLGVRTGIGRYVEHLLRELPAAIARRDAEASLAISTWTRHRGRPADAPPAFEHVGLPVPATALFTAWERTDHPRIETLVGRCDVFHGTNFVSPPTRRAREVVTVHDLTYALRRDTVSATSRRYETLVARALDRGAQVAVLNETMAGVVGDFYGLEPGRVVATPLGVDDGWFTAPAASRAWLASRGLPPDYLVYVGSLDPRKNLPRLLDAHRRARSQFPQLPDLVLAGPAGRERDLGDRPGVHLTGWLNDGELQALVAGSRALVLASLDEGFGLPVLEALACGRPVVISDLPVLLEVSGGLGVAIAPTDTDALAEALIDVLEQPDGAADRDRRRAWARRWSWSTCADRTLDAYGIPA</sequence>
<evidence type="ECO:0000313" key="5">
    <source>
        <dbReference type="Proteomes" id="UP000663937"/>
    </source>
</evidence>
<evidence type="ECO:0000259" key="3">
    <source>
        <dbReference type="Pfam" id="PF13439"/>
    </source>
</evidence>
<keyword evidence="1" id="KW-0328">Glycosyltransferase</keyword>
<proteinExistence type="predicted"/>
<dbReference type="PANTHER" id="PTHR46401">
    <property type="entry name" value="GLYCOSYLTRANSFERASE WBBK-RELATED"/>
    <property type="match status" value="1"/>
</dbReference>
<gene>
    <name evidence="4" type="ORF">J4E96_04295</name>
</gene>
<organism evidence="4 5">
    <name type="scientific">Pengzhenrongella sicca</name>
    <dbReference type="NCBI Taxonomy" id="2819238"/>
    <lineage>
        <taxon>Bacteria</taxon>
        <taxon>Bacillati</taxon>
        <taxon>Actinomycetota</taxon>
        <taxon>Actinomycetes</taxon>
        <taxon>Micrococcales</taxon>
        <taxon>Pengzhenrongella</taxon>
    </lineage>
</organism>
<dbReference type="InterPro" id="IPR028098">
    <property type="entry name" value="Glyco_trans_4-like_N"/>
</dbReference>
<dbReference type="KEGG" id="psic:J4E96_04295"/>
<name>A0A8A4ZE98_9MICO</name>
<evidence type="ECO:0000256" key="2">
    <source>
        <dbReference type="ARBA" id="ARBA00022679"/>
    </source>
</evidence>
<evidence type="ECO:0000256" key="1">
    <source>
        <dbReference type="ARBA" id="ARBA00022676"/>
    </source>
</evidence>
<reference evidence="4" key="1">
    <citation type="submission" date="2021-03" db="EMBL/GenBank/DDBJ databases">
        <title>Pengzhenrongella sicca gen. nov., sp. nov., a new member of suborder Micrococcineae isolated from High-Arctic tundra soil.</title>
        <authorList>
            <person name="Peng F."/>
        </authorList>
    </citation>
    <scope>NUCLEOTIDE SEQUENCE</scope>
    <source>
        <strain evidence="4">LRZ-2</strain>
    </source>
</reference>
<dbReference type="PANTHER" id="PTHR46401:SF2">
    <property type="entry name" value="GLYCOSYLTRANSFERASE WBBK-RELATED"/>
    <property type="match status" value="1"/>
</dbReference>
<dbReference type="GO" id="GO:0009103">
    <property type="term" value="P:lipopolysaccharide biosynthetic process"/>
    <property type="evidence" value="ECO:0007669"/>
    <property type="project" value="TreeGrafter"/>
</dbReference>
<keyword evidence="5" id="KW-1185">Reference proteome</keyword>
<dbReference type="Pfam" id="PF13439">
    <property type="entry name" value="Glyco_transf_4"/>
    <property type="match status" value="1"/>
</dbReference>
<dbReference type="SUPFAM" id="SSF53756">
    <property type="entry name" value="UDP-Glycosyltransferase/glycogen phosphorylase"/>
    <property type="match status" value="1"/>
</dbReference>
<dbReference type="EMBL" id="CP071868">
    <property type="protein sequence ID" value="QTE30234.1"/>
    <property type="molecule type" value="Genomic_DNA"/>
</dbReference>
<accession>A0A8A4ZE98</accession>
<protein>
    <submittedName>
        <fullName evidence="4">Glycosyltransferase family 4 protein</fullName>
    </submittedName>
</protein>
<dbReference type="GO" id="GO:0016757">
    <property type="term" value="F:glycosyltransferase activity"/>
    <property type="evidence" value="ECO:0007669"/>
    <property type="project" value="UniProtKB-KW"/>
</dbReference>
<dbReference type="Pfam" id="PF13692">
    <property type="entry name" value="Glyco_trans_1_4"/>
    <property type="match status" value="1"/>
</dbReference>